<proteinExistence type="predicted"/>
<dbReference type="GO" id="GO:0005886">
    <property type="term" value="C:plasma membrane"/>
    <property type="evidence" value="ECO:0007669"/>
    <property type="project" value="UniProtKB-SubCell"/>
</dbReference>
<dbReference type="Pfam" id="PF12698">
    <property type="entry name" value="ABC2_membrane_3"/>
    <property type="match status" value="1"/>
</dbReference>
<evidence type="ECO:0000259" key="7">
    <source>
        <dbReference type="Pfam" id="PF12698"/>
    </source>
</evidence>
<keyword evidence="5 6" id="KW-0472">Membrane</keyword>
<evidence type="ECO:0000256" key="1">
    <source>
        <dbReference type="ARBA" id="ARBA00004651"/>
    </source>
</evidence>
<evidence type="ECO:0000256" key="5">
    <source>
        <dbReference type="ARBA" id="ARBA00023136"/>
    </source>
</evidence>
<dbReference type="PANTHER" id="PTHR30294">
    <property type="entry name" value="MEMBRANE COMPONENT OF ABC TRANSPORTER YHHJ-RELATED"/>
    <property type="match status" value="1"/>
</dbReference>
<gene>
    <name evidence="8" type="ORF">ENU30_03005</name>
</gene>
<comment type="caution">
    <text evidence="8">The sequence shown here is derived from an EMBL/GenBank/DDBJ whole genome shotgun (WGS) entry which is preliminary data.</text>
</comment>
<evidence type="ECO:0000256" key="2">
    <source>
        <dbReference type="ARBA" id="ARBA00022475"/>
    </source>
</evidence>
<feature type="transmembrane region" description="Helical" evidence="6">
    <location>
        <begin position="21"/>
        <end position="42"/>
    </location>
</feature>
<name>A0A7J3JQS3_9CREN</name>
<dbReference type="AlphaFoldDB" id="A0A7J3JQS3"/>
<evidence type="ECO:0000256" key="3">
    <source>
        <dbReference type="ARBA" id="ARBA00022692"/>
    </source>
</evidence>
<evidence type="ECO:0000313" key="8">
    <source>
        <dbReference type="EMBL" id="HGQ17939.1"/>
    </source>
</evidence>
<keyword evidence="4 6" id="KW-1133">Transmembrane helix</keyword>
<accession>A0A7J3JQS3</accession>
<dbReference type="EMBL" id="DTBZ01000071">
    <property type="protein sequence ID" value="HGQ17939.1"/>
    <property type="molecule type" value="Genomic_DNA"/>
</dbReference>
<comment type="subcellular location">
    <subcellularLocation>
        <location evidence="1">Cell membrane</location>
        <topology evidence="1">Multi-pass membrane protein</topology>
    </subcellularLocation>
</comment>
<feature type="transmembrane region" description="Helical" evidence="6">
    <location>
        <begin position="335"/>
        <end position="356"/>
    </location>
</feature>
<feature type="transmembrane region" description="Helical" evidence="6">
    <location>
        <begin position="303"/>
        <end position="329"/>
    </location>
</feature>
<protein>
    <submittedName>
        <fullName evidence="8">ABC transporter permease</fullName>
    </submittedName>
</protein>
<reference evidence="8" key="1">
    <citation type="journal article" date="2020" name="mSystems">
        <title>Genome- and Community-Level Interaction Insights into Carbon Utilization and Element Cycling Functions of Hydrothermarchaeota in Hydrothermal Sediment.</title>
        <authorList>
            <person name="Zhou Z."/>
            <person name="Liu Y."/>
            <person name="Xu W."/>
            <person name="Pan J."/>
            <person name="Luo Z.H."/>
            <person name="Li M."/>
        </authorList>
    </citation>
    <scope>NUCLEOTIDE SEQUENCE [LARGE SCALE GENOMIC DNA]</scope>
    <source>
        <strain evidence="8">SpSt-657</strain>
    </source>
</reference>
<dbReference type="GO" id="GO:0140359">
    <property type="term" value="F:ABC-type transporter activity"/>
    <property type="evidence" value="ECO:0007669"/>
    <property type="project" value="InterPro"/>
</dbReference>
<keyword evidence="3 6" id="KW-0812">Transmembrane</keyword>
<keyword evidence="2" id="KW-1003">Cell membrane</keyword>
<dbReference type="InterPro" id="IPR013525">
    <property type="entry name" value="ABC2_TM"/>
</dbReference>
<evidence type="ECO:0000256" key="6">
    <source>
        <dbReference type="SAM" id="Phobius"/>
    </source>
</evidence>
<feature type="domain" description="ABC-2 type transporter transmembrane" evidence="7">
    <location>
        <begin position="23"/>
        <end position="409"/>
    </location>
</feature>
<evidence type="ECO:0000256" key="4">
    <source>
        <dbReference type="ARBA" id="ARBA00022989"/>
    </source>
</evidence>
<dbReference type="PANTHER" id="PTHR30294:SF29">
    <property type="entry name" value="MULTIDRUG ABC TRANSPORTER PERMEASE YBHS-RELATED"/>
    <property type="match status" value="1"/>
</dbReference>
<dbReference type="InterPro" id="IPR051449">
    <property type="entry name" value="ABC-2_transporter_component"/>
</dbReference>
<feature type="transmembrane region" description="Helical" evidence="6">
    <location>
        <begin position="392"/>
        <end position="414"/>
    </location>
</feature>
<sequence length="435" mass="48531">MVMDMFWVFVEKELKSIVRDPKIVIAMFIVPLIIIIIFYAIVGHGIQQQIAQAVKESGTVAVIDLDNDIHSRNFISFLRQLGVDVRLLDENLHTNISKALEVSGTKILYIIPMGFSKNITNFSITSIKIYVKLGSLTIGESGIIDLATRLVERFNENITITIASEKGIPAEFIKNAIVRRPYAVIYNRVIENPYALSTLLSLSSFFIPLIVLMLIMLASQLIVTSIAVEKEEKMFETLLSLPINRMNIISAKLFVSISISVVYMIIYGLALFGYIFQILGIGIDVGSLEMPQMLSLLILQKDLAISLILNTIGLAIFMLMISLILGVFAEDVRTAQALIGNIMGPLVLLAYMPMFVDISGANQLQRMLLSLIPIANTVFIPKLAIVNDLTSMYMAALSNIIYGIILFLFIQRIVNSETIFTMKLKRLKKQKIGET</sequence>
<feature type="transmembrane region" description="Helical" evidence="6">
    <location>
        <begin position="205"/>
        <end position="228"/>
    </location>
</feature>
<organism evidence="8">
    <name type="scientific">Ignisphaera aggregans</name>
    <dbReference type="NCBI Taxonomy" id="334771"/>
    <lineage>
        <taxon>Archaea</taxon>
        <taxon>Thermoproteota</taxon>
        <taxon>Thermoprotei</taxon>
        <taxon>Desulfurococcales</taxon>
        <taxon>Desulfurococcaceae</taxon>
        <taxon>Ignisphaera</taxon>
    </lineage>
</organism>
<feature type="transmembrane region" description="Helical" evidence="6">
    <location>
        <begin position="249"/>
        <end position="266"/>
    </location>
</feature>
<dbReference type="Gene3D" id="3.40.1710.10">
    <property type="entry name" value="abc type-2 transporter like domain"/>
    <property type="match status" value="1"/>
</dbReference>